<protein>
    <submittedName>
        <fullName evidence="1">Uncharacterized protein</fullName>
    </submittedName>
</protein>
<gene>
    <name evidence="1" type="ORF">EYZ11_012745</name>
</gene>
<evidence type="ECO:0000313" key="2">
    <source>
        <dbReference type="Proteomes" id="UP000308092"/>
    </source>
</evidence>
<comment type="caution">
    <text evidence="1">The sequence shown here is derived from an EMBL/GenBank/DDBJ whole genome shotgun (WGS) entry which is preliminary data.</text>
</comment>
<organism evidence="1 2">
    <name type="scientific">Aspergillus tanneri</name>
    <dbReference type="NCBI Taxonomy" id="1220188"/>
    <lineage>
        <taxon>Eukaryota</taxon>
        <taxon>Fungi</taxon>
        <taxon>Dikarya</taxon>
        <taxon>Ascomycota</taxon>
        <taxon>Pezizomycotina</taxon>
        <taxon>Eurotiomycetes</taxon>
        <taxon>Eurotiomycetidae</taxon>
        <taxon>Eurotiales</taxon>
        <taxon>Aspergillaceae</taxon>
        <taxon>Aspergillus</taxon>
        <taxon>Aspergillus subgen. Circumdati</taxon>
    </lineage>
</organism>
<dbReference type="AlphaFoldDB" id="A0A4S3J1K5"/>
<name>A0A4S3J1K5_9EURO</name>
<evidence type="ECO:0000313" key="1">
    <source>
        <dbReference type="EMBL" id="THC87808.1"/>
    </source>
</evidence>
<dbReference type="VEuPathDB" id="FungiDB:EYZ11_012745"/>
<reference evidence="1 2" key="1">
    <citation type="submission" date="2019-03" db="EMBL/GenBank/DDBJ databases">
        <title>The genome sequence of a newly discovered highly antifungal drug resistant Aspergillus species, Aspergillus tanneri NIH 1004.</title>
        <authorList>
            <person name="Mounaud S."/>
            <person name="Singh I."/>
            <person name="Joardar V."/>
            <person name="Pakala S."/>
            <person name="Pakala S."/>
            <person name="Venepally P."/>
            <person name="Hoover J."/>
            <person name="Nierman W."/>
            <person name="Chung J."/>
            <person name="Losada L."/>
        </authorList>
    </citation>
    <scope>NUCLEOTIDE SEQUENCE [LARGE SCALE GENOMIC DNA]</scope>
    <source>
        <strain evidence="1 2">NIH1004</strain>
    </source>
</reference>
<proteinExistence type="predicted"/>
<dbReference type="STRING" id="1220188.A0A4S3J1K5"/>
<dbReference type="EMBL" id="SOSA01001036">
    <property type="protein sequence ID" value="THC87808.1"/>
    <property type="molecule type" value="Genomic_DNA"/>
</dbReference>
<dbReference type="Proteomes" id="UP000308092">
    <property type="component" value="Unassembled WGS sequence"/>
</dbReference>
<keyword evidence="2" id="KW-1185">Reference proteome</keyword>
<accession>A0A4S3J1K5</accession>
<sequence>MWIINMAPPLAPSTREFIYGMIMSKELTASQMAEAAGCHKRTIERHRSNVQVFDSASGKLAGLPEAPHPPKLPNFIATSGIKFSLHMLRMGLFCLVFFKVQRTLLFLKTLLESYFSIAENGQSQNL</sequence>